<accession>A0A8K0V4W2</accession>
<evidence type="ECO:0000313" key="2">
    <source>
        <dbReference type="EMBL" id="MBK4717142.1"/>
    </source>
</evidence>
<feature type="domain" description="LHH" evidence="1">
    <location>
        <begin position="149"/>
        <end position="226"/>
    </location>
</feature>
<sequence>MKENCAGMSAEACSVQMYKQRIEALKNTASFGADFVPVVGDIKSVAEAQSALDYLVAAIGIIPGAGDVAGKAIKGVETALKKGDLAEASRLINKASDDVTSVNYFGQERKYWSSDPIQFDGNKVYQRNDLFDPQQVSSWKVKGKTVTGTNIERMASGRAPIGTDGKSVNLHHMTQKQDGPIAEVTQSFHKENSAVIHINPKTIPSGINRAAFDKWKNQYWQQRAKNYGE</sequence>
<keyword evidence="3" id="KW-1185">Reference proteome</keyword>
<evidence type="ECO:0000259" key="1">
    <source>
        <dbReference type="Pfam" id="PF14411"/>
    </source>
</evidence>
<dbReference type="InterPro" id="IPR026834">
    <property type="entry name" value="LHH"/>
</dbReference>
<gene>
    <name evidence="2" type="ORF">JJB97_17900</name>
</gene>
<protein>
    <submittedName>
        <fullName evidence="2">HNH/ENDO VII family nuclease</fullName>
    </submittedName>
</protein>
<organism evidence="2 3">
    <name type="scientific">Tenebrionibacter intestinalis</name>
    <dbReference type="NCBI Taxonomy" id="2799638"/>
    <lineage>
        <taxon>Bacteria</taxon>
        <taxon>Pseudomonadati</taxon>
        <taxon>Pseudomonadota</taxon>
        <taxon>Gammaproteobacteria</taxon>
        <taxon>Enterobacterales</taxon>
        <taxon>Enterobacteriaceae</taxon>
        <taxon>Tenebrionibacter/Tenebrionicola group</taxon>
        <taxon>Tenebrionibacter</taxon>
    </lineage>
</organism>
<comment type="caution">
    <text evidence="2">The sequence shown here is derived from an EMBL/GenBank/DDBJ whole genome shotgun (WGS) entry which is preliminary data.</text>
</comment>
<dbReference type="AlphaFoldDB" id="A0A8K0V4W2"/>
<reference evidence="2" key="1">
    <citation type="submission" date="2021-01" db="EMBL/GenBank/DDBJ databases">
        <title>Intestinitalea alba gen. nov., sp. nov., a novel genus of the family Enterobacteriaceae, isolated from the gut of the plastic-eating mealworm Tenebrio molitor L.</title>
        <authorList>
            <person name="Yang Y."/>
        </authorList>
    </citation>
    <scope>NUCLEOTIDE SEQUENCE</scope>
    <source>
        <strain evidence="2">BIT-L3</strain>
    </source>
</reference>
<dbReference type="EMBL" id="JAEPBH010000120">
    <property type="protein sequence ID" value="MBK4717142.1"/>
    <property type="molecule type" value="Genomic_DNA"/>
</dbReference>
<dbReference type="Proteomes" id="UP000659047">
    <property type="component" value="Unassembled WGS sequence"/>
</dbReference>
<dbReference type="Pfam" id="PF14411">
    <property type="entry name" value="LHH"/>
    <property type="match status" value="1"/>
</dbReference>
<evidence type="ECO:0000313" key="3">
    <source>
        <dbReference type="Proteomes" id="UP000659047"/>
    </source>
</evidence>
<proteinExistence type="predicted"/>
<name>A0A8K0V4W2_9ENTR</name>